<keyword evidence="3" id="KW-1185">Reference proteome</keyword>
<dbReference type="PANTHER" id="PTHR48228:SF5">
    <property type="entry name" value="ALPHA-METHYLACYL-COA RACEMASE"/>
    <property type="match status" value="1"/>
</dbReference>
<evidence type="ECO:0000313" key="2">
    <source>
        <dbReference type="EMBL" id="MTU03826.1"/>
    </source>
</evidence>
<dbReference type="InterPro" id="IPR003673">
    <property type="entry name" value="CoA-Trfase_fam_III"/>
</dbReference>
<dbReference type="Pfam" id="PF02515">
    <property type="entry name" value="CoA_transf_3"/>
    <property type="match status" value="1"/>
</dbReference>
<dbReference type="InterPro" id="IPR044855">
    <property type="entry name" value="CoA-Trfase_III_dom3_sf"/>
</dbReference>
<reference evidence="3 4" key="1">
    <citation type="journal article" date="2019" name="Nat. Med.">
        <title>A library of human gut bacterial isolates paired with longitudinal multiomics data enables mechanistic microbiome research.</title>
        <authorList>
            <person name="Poyet M."/>
            <person name="Groussin M."/>
            <person name="Gibbons S.M."/>
            <person name="Avila-Pacheco J."/>
            <person name="Jiang X."/>
            <person name="Kearney S.M."/>
            <person name="Perrotta A.R."/>
            <person name="Berdy B."/>
            <person name="Zhao S."/>
            <person name="Lieberman T.D."/>
            <person name="Swanson P.K."/>
            <person name="Smith M."/>
            <person name="Roesemann S."/>
            <person name="Alexander J.E."/>
            <person name="Rich S.A."/>
            <person name="Livny J."/>
            <person name="Vlamakis H."/>
            <person name="Clish C."/>
            <person name="Bullock K."/>
            <person name="Deik A."/>
            <person name="Scott J."/>
            <person name="Pierce K.A."/>
            <person name="Xavier R.J."/>
            <person name="Alm E.J."/>
        </authorList>
    </citation>
    <scope>NUCLEOTIDE SEQUENCE [LARGE SCALE GENOMIC DNA]</scope>
    <source>
        <strain evidence="1 4">BIOML-A13</strain>
        <strain evidence="2 3">BIOML-A3</strain>
    </source>
</reference>
<dbReference type="Proteomes" id="UP000484547">
    <property type="component" value="Unassembled WGS sequence"/>
</dbReference>
<sequence length="383" mass="42351">MKALTGIKVIDFSKWLPGQYCGMVLGDFGADVIKVETPAGDDTRRFFPEALPGMSYWHLALNRNKRGITADIKTEGGRKLLLRLLSEADVFLEGFRPGYLARYGLDYATVREINPQLVYCSITGFGQTGSYRHKPAHDLNVIGLAGLNSLDDVGSACVSEVQIAALGSSMNAVSGILLALLARERTGEGQAVDINLYNTSLSLQTTGISSLWGCKATGCQPFGRTAHYYNIYRTQDGRYLSVGTIEPKFWRRLCEILGCEELIERQHDFEHGNELQERLAAVFQTKTQAEWLALIGEEEFCVTPVCSLEEALNSELTQQSEMLAQKQEDIGTLQYVKPAIRLSDMPGSIERRAPLLGEHTAEVLTELGYTEPEIMKLKETGAI</sequence>
<dbReference type="GO" id="GO:0016740">
    <property type="term" value="F:transferase activity"/>
    <property type="evidence" value="ECO:0007669"/>
    <property type="project" value="UniProtKB-KW"/>
</dbReference>
<accession>A0A7X3BVF2</accession>
<gene>
    <name evidence="1" type="ORF">GMD11_05700</name>
    <name evidence="2" type="ORF">GMD18_05345</name>
</gene>
<dbReference type="EMBL" id="WNBM01000002">
    <property type="protein sequence ID" value="MTT75764.1"/>
    <property type="molecule type" value="Genomic_DNA"/>
</dbReference>
<evidence type="ECO:0000313" key="1">
    <source>
        <dbReference type="EMBL" id="MTT75764.1"/>
    </source>
</evidence>
<protein>
    <submittedName>
        <fullName evidence="1">CoA transferase</fullName>
    </submittedName>
</protein>
<dbReference type="InterPro" id="IPR023606">
    <property type="entry name" value="CoA-Trfase_III_dom_1_sf"/>
</dbReference>
<dbReference type="Gene3D" id="3.40.50.10540">
    <property type="entry name" value="Crotonobetainyl-coa:carnitine coa-transferase, domain 1"/>
    <property type="match status" value="2"/>
</dbReference>
<dbReference type="RefSeq" id="WP_155163853.1">
    <property type="nucleotide sequence ID" value="NZ_CAKVRS010000006.1"/>
</dbReference>
<organism evidence="1 4">
    <name type="scientific">Phascolarctobacterium faecium</name>
    <dbReference type="NCBI Taxonomy" id="33025"/>
    <lineage>
        <taxon>Bacteria</taxon>
        <taxon>Bacillati</taxon>
        <taxon>Bacillota</taxon>
        <taxon>Negativicutes</taxon>
        <taxon>Acidaminococcales</taxon>
        <taxon>Acidaminococcaceae</taxon>
        <taxon>Phascolarctobacterium</taxon>
    </lineage>
</organism>
<proteinExistence type="predicted"/>
<comment type="caution">
    <text evidence="1">The sequence shown here is derived from an EMBL/GenBank/DDBJ whole genome shotgun (WGS) entry which is preliminary data.</text>
</comment>
<keyword evidence="1" id="KW-0808">Transferase</keyword>
<dbReference type="InterPro" id="IPR050509">
    <property type="entry name" value="CoA-transferase_III"/>
</dbReference>
<dbReference type="AlphaFoldDB" id="A0A7X3BVF2"/>
<dbReference type="OrthoDB" id="9797653at2"/>
<dbReference type="SUPFAM" id="SSF89796">
    <property type="entry name" value="CoA-transferase family III (CaiB/BaiF)"/>
    <property type="match status" value="1"/>
</dbReference>
<evidence type="ECO:0000313" key="4">
    <source>
        <dbReference type="Proteomes" id="UP000484547"/>
    </source>
</evidence>
<evidence type="ECO:0000313" key="3">
    <source>
        <dbReference type="Proteomes" id="UP000443070"/>
    </source>
</evidence>
<dbReference type="PANTHER" id="PTHR48228">
    <property type="entry name" value="SUCCINYL-COA--D-CITRAMALATE COA-TRANSFERASE"/>
    <property type="match status" value="1"/>
</dbReference>
<dbReference type="EMBL" id="WNBW01000002">
    <property type="protein sequence ID" value="MTU03826.1"/>
    <property type="molecule type" value="Genomic_DNA"/>
</dbReference>
<dbReference type="Proteomes" id="UP000443070">
    <property type="component" value="Unassembled WGS sequence"/>
</dbReference>
<dbReference type="Gene3D" id="3.30.1540.10">
    <property type="entry name" value="formyl-coa transferase, domain 3"/>
    <property type="match status" value="1"/>
</dbReference>
<name>A0A7X3BVF2_9FIRM</name>